<proteinExistence type="predicted"/>
<feature type="domain" description="WGR" evidence="1">
    <location>
        <begin position="1"/>
        <end position="90"/>
    </location>
</feature>
<dbReference type="SUPFAM" id="SSF48371">
    <property type="entry name" value="ARM repeat"/>
    <property type="match status" value="1"/>
</dbReference>
<dbReference type="Gene3D" id="2.20.140.10">
    <property type="entry name" value="WGR domain"/>
    <property type="match status" value="1"/>
</dbReference>
<dbReference type="CDD" id="cd07998">
    <property type="entry name" value="WGR_DNA_ligase"/>
    <property type="match status" value="1"/>
</dbReference>
<keyword evidence="3" id="KW-1185">Reference proteome</keyword>
<dbReference type="Gene3D" id="1.25.10.10">
    <property type="entry name" value="Leucine-rich Repeat Variant"/>
    <property type="match status" value="1"/>
</dbReference>
<dbReference type="RefSeq" id="WP_386103142.1">
    <property type="nucleotide sequence ID" value="NZ_JBHUOZ010000003.1"/>
</dbReference>
<evidence type="ECO:0000313" key="3">
    <source>
        <dbReference type="Proteomes" id="UP001597511"/>
    </source>
</evidence>
<accession>A0ABW6AAW8</accession>
<dbReference type="Proteomes" id="UP001597511">
    <property type="component" value="Unassembled WGS sequence"/>
</dbReference>
<dbReference type="Pfam" id="PF03130">
    <property type="entry name" value="HEAT_PBS"/>
    <property type="match status" value="1"/>
</dbReference>
<organism evidence="2 3">
    <name type="scientific">Terrimonas rubra</name>
    <dbReference type="NCBI Taxonomy" id="1035890"/>
    <lineage>
        <taxon>Bacteria</taxon>
        <taxon>Pseudomonadati</taxon>
        <taxon>Bacteroidota</taxon>
        <taxon>Chitinophagia</taxon>
        <taxon>Chitinophagales</taxon>
        <taxon>Chitinophagaceae</taxon>
        <taxon>Terrimonas</taxon>
    </lineage>
</organism>
<dbReference type="InterPro" id="IPR011989">
    <property type="entry name" value="ARM-like"/>
</dbReference>
<dbReference type="PROSITE" id="PS51977">
    <property type="entry name" value="WGR"/>
    <property type="match status" value="1"/>
</dbReference>
<gene>
    <name evidence="2" type="ORF">ACFS6H_19565</name>
</gene>
<protein>
    <submittedName>
        <fullName evidence="2">WGR domain-containing protein</fullName>
    </submittedName>
</protein>
<name>A0ABW6AAW8_9BACT</name>
<dbReference type="InterPro" id="IPR016024">
    <property type="entry name" value="ARM-type_fold"/>
</dbReference>
<evidence type="ECO:0000313" key="2">
    <source>
        <dbReference type="EMBL" id="MFD2921927.1"/>
    </source>
</evidence>
<sequence length="1091" mass="124294">MKLVRQAKLFFREGNSDKVYEIDLCDIGNDRYVVNFRYGRRGAALKEGTKTEIGVDKTRAETIFNNLQQEKTAKGYILSDGEVLPVTAPVADAVMPVFEPVDWDAIPEGREKAVLRRLQNALEGKTSTKIPWKISRIMWMAGVLQLKEAVPYIYQLALKGDSMQQYAAAWALGRIGDIQAIPLLQVLASSSIATVKRIAGDALLQLSDGEEKEKMIRHHLNSLAEPFKLAITENDPVTLEKLLTERVIQQKQPDYPVLEHLYAISLQEKWLREPLKQLLIQLPARPGYFKHIRHIFKLAEFRDDFEILGVLTLKFEREPEMFSSSIAYAGQRTYITELSDFFNVKEELKKKTSALAYSNKTRNYFRKRIHRNLTNTGVYGNVNYVRMATGILLAYDKQDHKPAYSSNNYIWQNGRYQTVITQFPANAHATLLHQIISGNDPAYFLDNNNTWQLINPDDRKKINREQPAPANEPGLFKKIISLFGSKKKEAPQPEPVVQQETIQHATPFIHLWNQLPQAYIQLLVNGRMSELHRFALENLQKHPDYEAIRTKIDNQVLSLLLRSEFDQPADYGFTLAKERYNPHAPDFGLVSAVLASRIVAARDLARQWIAGDPKVFFEDTEWVANALFNPYKDARNWIAMLMEQQLYTPTQAELICGRVITKAITLRDNNAENNEALDDASAIIRKLFADKLSTISTNVIEDLIKSPAAGAKLLGLYILLLKKDTVNYDDIPVSVFMGLLENESATVRETTVHLLLNLSVDELLKRQELVAACTVSGFSNIRVAVRPVLQKMTDRDTAFGSNMVELLIPYLLRKEVSEGLHKDVSETLQTVLLAHVKNADKAMVLKLVYSDYMPTQQFGIAVLNKYVDPDTFTLRQIIGLGNHETLLVREWCRQYFTGHVARIKYERDEAIRLLDATWEDTREFAKAFFEEQFTEADWSPEALIALADSVRPDVEAYGRLLITKFFTDEAGEEYLIKLSQHPSVKMQLFATNYLERFATDNPERLEQLGFYFRSVLSRVNQARTAKNRIFKFLLAEGKKSEQAARIVVQLITGISATVAIGDKAKCIEILHSLKKLYDVEVPMVLKPVSVK</sequence>
<reference evidence="3" key="1">
    <citation type="journal article" date="2019" name="Int. J. Syst. Evol. Microbiol.">
        <title>The Global Catalogue of Microorganisms (GCM) 10K type strain sequencing project: providing services to taxonomists for standard genome sequencing and annotation.</title>
        <authorList>
            <consortium name="The Broad Institute Genomics Platform"/>
            <consortium name="The Broad Institute Genome Sequencing Center for Infectious Disease"/>
            <person name="Wu L."/>
            <person name="Ma J."/>
        </authorList>
    </citation>
    <scope>NUCLEOTIDE SEQUENCE [LARGE SCALE GENOMIC DNA]</scope>
    <source>
        <strain evidence="3">KCTC 23299</strain>
    </source>
</reference>
<dbReference type="SMART" id="SM00567">
    <property type="entry name" value="EZ_HEAT"/>
    <property type="match status" value="1"/>
</dbReference>
<evidence type="ECO:0000259" key="1">
    <source>
        <dbReference type="PROSITE" id="PS51977"/>
    </source>
</evidence>
<dbReference type="InterPro" id="IPR008893">
    <property type="entry name" value="WGR_domain"/>
</dbReference>
<dbReference type="Pfam" id="PF05406">
    <property type="entry name" value="WGR"/>
    <property type="match status" value="1"/>
</dbReference>
<dbReference type="EMBL" id="JBHUOZ010000003">
    <property type="protein sequence ID" value="MFD2921927.1"/>
    <property type="molecule type" value="Genomic_DNA"/>
</dbReference>
<dbReference type="InterPro" id="IPR004155">
    <property type="entry name" value="PBS_lyase_HEAT"/>
</dbReference>
<comment type="caution">
    <text evidence="2">The sequence shown here is derived from an EMBL/GenBank/DDBJ whole genome shotgun (WGS) entry which is preliminary data.</text>
</comment>